<reference evidence="1" key="1">
    <citation type="submission" date="2021-02" db="EMBL/GenBank/DDBJ databases">
        <authorList>
            <consortium name="DOE Joint Genome Institute"/>
            <person name="Ahrendt S."/>
            <person name="Looney B.P."/>
            <person name="Miyauchi S."/>
            <person name="Morin E."/>
            <person name="Drula E."/>
            <person name="Courty P.E."/>
            <person name="Chicoki N."/>
            <person name="Fauchery L."/>
            <person name="Kohler A."/>
            <person name="Kuo A."/>
            <person name="Labutti K."/>
            <person name="Pangilinan J."/>
            <person name="Lipzen A."/>
            <person name="Riley R."/>
            <person name="Andreopoulos W."/>
            <person name="He G."/>
            <person name="Johnson J."/>
            <person name="Barry K.W."/>
            <person name="Grigoriev I.V."/>
            <person name="Nagy L."/>
            <person name="Hibbett D."/>
            <person name="Henrissat B."/>
            <person name="Matheny P.B."/>
            <person name="Labbe J."/>
            <person name="Martin F."/>
        </authorList>
    </citation>
    <scope>NUCLEOTIDE SEQUENCE</scope>
    <source>
        <strain evidence="1">FP105234-sp</strain>
    </source>
</reference>
<feature type="non-terminal residue" evidence="1">
    <location>
        <position position="1"/>
    </location>
</feature>
<organism evidence="1 2">
    <name type="scientific">Auriscalpium vulgare</name>
    <dbReference type="NCBI Taxonomy" id="40419"/>
    <lineage>
        <taxon>Eukaryota</taxon>
        <taxon>Fungi</taxon>
        <taxon>Dikarya</taxon>
        <taxon>Basidiomycota</taxon>
        <taxon>Agaricomycotina</taxon>
        <taxon>Agaricomycetes</taxon>
        <taxon>Russulales</taxon>
        <taxon>Auriscalpiaceae</taxon>
        <taxon>Auriscalpium</taxon>
    </lineage>
</organism>
<comment type="caution">
    <text evidence="1">The sequence shown here is derived from an EMBL/GenBank/DDBJ whole genome shotgun (WGS) entry which is preliminary data.</text>
</comment>
<name>A0ACB8RQF6_9AGAM</name>
<gene>
    <name evidence="1" type="ORF">FA95DRAFT_1479626</name>
</gene>
<reference evidence="1" key="2">
    <citation type="journal article" date="2022" name="New Phytol.">
        <title>Evolutionary transition to the ectomycorrhizal habit in the genomes of a hyperdiverse lineage of mushroom-forming fungi.</title>
        <authorList>
            <person name="Looney B."/>
            <person name="Miyauchi S."/>
            <person name="Morin E."/>
            <person name="Drula E."/>
            <person name="Courty P.E."/>
            <person name="Kohler A."/>
            <person name="Kuo A."/>
            <person name="LaButti K."/>
            <person name="Pangilinan J."/>
            <person name="Lipzen A."/>
            <person name="Riley R."/>
            <person name="Andreopoulos W."/>
            <person name="He G."/>
            <person name="Johnson J."/>
            <person name="Nolan M."/>
            <person name="Tritt A."/>
            <person name="Barry K.W."/>
            <person name="Grigoriev I.V."/>
            <person name="Nagy L.G."/>
            <person name="Hibbett D."/>
            <person name="Henrissat B."/>
            <person name="Matheny P.B."/>
            <person name="Labbe J."/>
            <person name="Martin F.M."/>
        </authorList>
    </citation>
    <scope>NUCLEOTIDE SEQUENCE</scope>
    <source>
        <strain evidence="1">FP105234-sp</strain>
    </source>
</reference>
<sequence length="188" mass="21291">DDLDETDHAILRQYAFKLRHHLTDDAYRDLRNVFPDQDVPSLEAARTRVASLAGFKPTIYDCCMNSCCCFSGSHAKLDACPYCHEPRYKANGEARKRFTYLPIIPRLRAMAASKPVATQMQYRASGHVPKPDNVSDVFDGKRYRRLCRASVVVEGKTLPHKFFGDGRDIALGLSTDGFAPFRRRKTTC</sequence>
<proteinExistence type="predicted"/>
<protein>
    <submittedName>
        <fullName evidence="1">Uncharacterized protein</fullName>
    </submittedName>
</protein>
<evidence type="ECO:0000313" key="1">
    <source>
        <dbReference type="EMBL" id="KAI0046027.1"/>
    </source>
</evidence>
<evidence type="ECO:0000313" key="2">
    <source>
        <dbReference type="Proteomes" id="UP000814033"/>
    </source>
</evidence>
<dbReference type="EMBL" id="MU275936">
    <property type="protein sequence ID" value="KAI0046027.1"/>
    <property type="molecule type" value="Genomic_DNA"/>
</dbReference>
<feature type="non-terminal residue" evidence="1">
    <location>
        <position position="188"/>
    </location>
</feature>
<dbReference type="Proteomes" id="UP000814033">
    <property type="component" value="Unassembled WGS sequence"/>
</dbReference>
<keyword evidence="2" id="KW-1185">Reference proteome</keyword>
<accession>A0ACB8RQF6</accession>